<evidence type="ECO:0000256" key="14">
    <source>
        <dbReference type="PIRNR" id="PIRNR006337"/>
    </source>
</evidence>
<dbReference type="GO" id="GO:0005992">
    <property type="term" value="P:trehalose biosynthetic process"/>
    <property type="evidence" value="ECO:0007669"/>
    <property type="project" value="UniProtKB-UniRule"/>
</dbReference>
<dbReference type="PANTHER" id="PTHR43651">
    <property type="entry name" value="1,4-ALPHA-GLUCAN-BRANCHING ENZYME"/>
    <property type="match status" value="1"/>
</dbReference>
<dbReference type="RefSeq" id="WP_181549841.1">
    <property type="nucleotide sequence ID" value="NZ_JACDUS010000001.1"/>
</dbReference>
<keyword evidence="20" id="KW-1185">Reference proteome</keyword>
<evidence type="ECO:0000256" key="5">
    <source>
        <dbReference type="ARBA" id="ARBA00015938"/>
    </source>
</evidence>
<name>A0A7W0C6R6_9BACT</name>
<evidence type="ECO:0000256" key="4">
    <source>
        <dbReference type="ARBA" id="ARBA00012268"/>
    </source>
</evidence>
<evidence type="ECO:0000256" key="6">
    <source>
        <dbReference type="ARBA" id="ARBA00022490"/>
    </source>
</evidence>
<evidence type="ECO:0000313" key="20">
    <source>
        <dbReference type="Proteomes" id="UP000525298"/>
    </source>
</evidence>
<evidence type="ECO:0000256" key="3">
    <source>
        <dbReference type="ARBA" id="ARBA00008061"/>
    </source>
</evidence>
<reference evidence="19 20" key="1">
    <citation type="submission" date="2020-07" db="EMBL/GenBank/DDBJ databases">
        <title>Genomic Encyclopedia of Type Strains, Phase IV (KMG-IV): sequencing the most valuable type-strain genomes for metagenomic binning, comparative biology and taxonomic classification.</title>
        <authorList>
            <person name="Goeker M."/>
        </authorList>
    </citation>
    <scope>NUCLEOTIDE SEQUENCE [LARGE SCALE GENOMIC DNA]</scope>
    <source>
        <strain evidence="19 20">DSM 17721</strain>
    </source>
</reference>
<evidence type="ECO:0000256" key="8">
    <source>
        <dbReference type="ARBA" id="ARBA00023277"/>
    </source>
</evidence>
<keyword evidence="6" id="KW-0963">Cytoplasm</keyword>
<feature type="binding site" evidence="16">
    <location>
        <begin position="306"/>
        <end position="310"/>
    </location>
    <ligand>
        <name>substrate</name>
    </ligand>
</feature>
<gene>
    <name evidence="19" type="ORF">HNR65_000488</name>
</gene>
<evidence type="ECO:0000256" key="16">
    <source>
        <dbReference type="PIRSR" id="PIRSR006337-2"/>
    </source>
</evidence>
<dbReference type="SUPFAM" id="SSF51445">
    <property type="entry name" value="(Trans)glycosidases"/>
    <property type="match status" value="1"/>
</dbReference>
<comment type="subcellular location">
    <subcellularLocation>
        <location evidence="1 15">Cytoplasm</location>
    </subcellularLocation>
</comment>
<dbReference type="InterPro" id="IPR013783">
    <property type="entry name" value="Ig-like_fold"/>
</dbReference>
<dbReference type="InterPro" id="IPR017853">
    <property type="entry name" value="GH"/>
</dbReference>
<dbReference type="PANTHER" id="PTHR43651:SF11">
    <property type="entry name" value="MALTO-OLIGOSYLTREHALOSE TREHALOHYDROLASE"/>
    <property type="match status" value="1"/>
</dbReference>
<comment type="catalytic activity">
    <reaction evidence="12 14">
        <text>hydrolysis of (1-&gt;4)-alpha-D-glucosidic linkage in 4-alpha-D-[(1-&gt;4)-alpha-D-glucanosyl]n trehalose to yield trehalose and (1-&gt;4)-alpha-D-glucan.</text>
        <dbReference type="EC" id="3.2.1.141"/>
    </reaction>
</comment>
<accession>A0A7W0C6R6</accession>
<keyword evidence="7 14" id="KW-0378">Hydrolase</keyword>
<feature type="active site" description="Nucleophile" evidence="15">
    <location>
        <position position="244"/>
    </location>
</feature>
<dbReference type="Gene3D" id="1.10.10.760">
    <property type="entry name" value="E-set domains of sugar-utilizing enzymes"/>
    <property type="match status" value="1"/>
</dbReference>
<evidence type="ECO:0000256" key="7">
    <source>
        <dbReference type="ARBA" id="ARBA00022801"/>
    </source>
</evidence>
<dbReference type="InterPro" id="IPR012768">
    <property type="entry name" value="Trehalose_TreZ"/>
</dbReference>
<dbReference type="InterPro" id="IPR014756">
    <property type="entry name" value="Ig_E-set"/>
</dbReference>
<evidence type="ECO:0000256" key="10">
    <source>
        <dbReference type="ARBA" id="ARBA00032057"/>
    </source>
</evidence>
<dbReference type="InterPro" id="IPR006047">
    <property type="entry name" value="GH13_cat_dom"/>
</dbReference>
<evidence type="ECO:0000256" key="2">
    <source>
        <dbReference type="ARBA" id="ARBA00005199"/>
    </source>
</evidence>
<dbReference type="SUPFAM" id="SSF81296">
    <property type="entry name" value="E set domains"/>
    <property type="match status" value="1"/>
</dbReference>
<dbReference type="Gene3D" id="2.60.40.10">
    <property type="entry name" value="Immunoglobulins"/>
    <property type="match status" value="1"/>
</dbReference>
<comment type="similarity">
    <text evidence="3 14">Belongs to the glycosyl hydrolase 13 family.</text>
</comment>
<dbReference type="UniPathway" id="UPA00299"/>
<feature type="site" description="Transition state stabilizer" evidence="17">
    <location>
        <position position="375"/>
    </location>
</feature>
<evidence type="ECO:0000313" key="19">
    <source>
        <dbReference type="EMBL" id="MBA2880181.1"/>
    </source>
</evidence>
<dbReference type="CDD" id="cd11325">
    <property type="entry name" value="AmyAc_GTHase"/>
    <property type="match status" value="1"/>
</dbReference>
<keyword evidence="9 14" id="KW-0326">Glycosidase</keyword>
<dbReference type="PIRSF" id="PIRSF006337">
    <property type="entry name" value="Trehalose_TreZ"/>
    <property type="match status" value="1"/>
</dbReference>
<feature type="binding site" evidence="16">
    <location>
        <begin position="374"/>
        <end position="379"/>
    </location>
    <ligand>
        <name>substrate</name>
    </ligand>
</feature>
<dbReference type="GO" id="GO:0005737">
    <property type="term" value="C:cytoplasm"/>
    <property type="evidence" value="ECO:0007669"/>
    <property type="project" value="UniProtKB-SubCell"/>
</dbReference>
<dbReference type="AlphaFoldDB" id="A0A7W0C6R6"/>
<dbReference type="EC" id="3.2.1.141" evidence="4 13"/>
<protein>
    <recommendedName>
        <fullName evidence="5 13">Malto-oligosyltrehalose trehalohydrolase</fullName>
        <shortName evidence="14">MTHase</shortName>
        <ecNumber evidence="4 13">3.2.1.141</ecNumber>
    </recommendedName>
    <alternativeName>
        <fullName evidence="11 14">4-alpha-D-((1-&gt;4)-alpha-D-glucano)trehalose trehalohydrolase</fullName>
    </alternativeName>
    <alternativeName>
        <fullName evidence="10 14">Maltooligosyl trehalose trehalohydrolase</fullName>
    </alternativeName>
</protein>
<sequence>MSRLEVWAPFAQSLEARISGRTVPFAKTSEGWWRLAEAISPGTGYALSVNGKDPVPDPRSMRQPKGIDGPSQILDHSPFAWDDAHFQPRPLSSAMIYELHVGTFSQQGTFDGVIPYLDHLLDLGITHVEIMPINGFSGTRGWGYDGVNLFAPHEAYGGPDGFKRLVSACHAKGLAVILDVVYNHLGPAGNYLDWFGPYFTDHYQSPWGRAVNLDGAESHEVRRFFCDNAAMWLRDYHVDGLRIDAVHAFFDLSAIHFLEDLRQTADQIQAETGRHKILIAESDLNDPRTVRPTAAGGHGMDAQWSDDFHHALHAVLTGEKGGYYSDFGRISDIARALTRVFVYDNRFSAFRRRYHGRPVHGLSGHRFLGYLQNHDQVGNRALGERLSHLISPGRLKTGAAIMLLSPFVPMLFQGEEWAASTPFQYFTNHPDADLGEAVKKGRCKEFAAFGWDPDQIPDPQASDTFARCVLNWAEKEKSSHAEILEWYRQLIALRKNLPDAADGRMGRVQAAADDAAGWLVMTRGALTVACNLSGQTQLVPLSGADRMEIRLCPEKDPQITAAGIELPGDCVAVLYQNPAMEEST</sequence>
<evidence type="ECO:0000259" key="18">
    <source>
        <dbReference type="SMART" id="SM00642"/>
    </source>
</evidence>
<dbReference type="Pfam" id="PF00128">
    <property type="entry name" value="Alpha-amylase"/>
    <property type="match status" value="1"/>
</dbReference>
<feature type="binding site" evidence="16">
    <location>
        <begin position="242"/>
        <end position="247"/>
    </location>
    <ligand>
        <name>substrate</name>
    </ligand>
</feature>
<proteinExistence type="inferred from homology"/>
<dbReference type="EMBL" id="JACDUS010000001">
    <property type="protein sequence ID" value="MBA2880181.1"/>
    <property type="molecule type" value="Genomic_DNA"/>
</dbReference>
<keyword evidence="8" id="KW-0119">Carbohydrate metabolism</keyword>
<evidence type="ECO:0000256" key="1">
    <source>
        <dbReference type="ARBA" id="ARBA00004496"/>
    </source>
</evidence>
<evidence type="ECO:0000256" key="15">
    <source>
        <dbReference type="PIRSR" id="PIRSR006337-1"/>
    </source>
</evidence>
<feature type="domain" description="Glycosyl hydrolase family 13 catalytic" evidence="18">
    <location>
        <begin position="72"/>
        <end position="442"/>
    </location>
</feature>
<dbReference type="Gene3D" id="3.20.20.80">
    <property type="entry name" value="Glycosidases"/>
    <property type="match status" value="1"/>
</dbReference>
<dbReference type="InterPro" id="IPR044901">
    <property type="entry name" value="Trehalose_TreZ_E-set_sf"/>
</dbReference>
<dbReference type="SMART" id="SM00642">
    <property type="entry name" value="Aamy"/>
    <property type="match status" value="1"/>
</dbReference>
<dbReference type="Proteomes" id="UP000525298">
    <property type="component" value="Unassembled WGS sequence"/>
</dbReference>
<organism evidence="19 20">
    <name type="scientific">Desulfosalsimonas propionicica</name>
    <dbReference type="NCBI Taxonomy" id="332175"/>
    <lineage>
        <taxon>Bacteria</taxon>
        <taxon>Pseudomonadati</taxon>
        <taxon>Thermodesulfobacteriota</taxon>
        <taxon>Desulfobacteria</taxon>
        <taxon>Desulfobacterales</taxon>
        <taxon>Desulfosalsimonadaceae</taxon>
        <taxon>Desulfosalsimonas</taxon>
    </lineage>
</organism>
<comment type="caution">
    <text evidence="19">The sequence shown here is derived from an EMBL/GenBank/DDBJ whole genome shotgun (WGS) entry which is preliminary data.</text>
</comment>
<evidence type="ECO:0000256" key="12">
    <source>
        <dbReference type="ARBA" id="ARBA00034013"/>
    </source>
</evidence>
<evidence type="ECO:0000256" key="9">
    <source>
        <dbReference type="ARBA" id="ARBA00023295"/>
    </source>
</evidence>
<feature type="active site" description="Proton donor" evidence="15">
    <location>
        <position position="281"/>
    </location>
</feature>
<dbReference type="NCBIfam" id="TIGR02402">
    <property type="entry name" value="trehalose_TreZ"/>
    <property type="match status" value="1"/>
</dbReference>
<dbReference type="GO" id="GO:0033942">
    <property type="term" value="F:4-alpha-D-(1-&gt;4)-alpha-D-glucanotrehalose trehalohydrolase activity"/>
    <property type="evidence" value="ECO:0007669"/>
    <property type="project" value="UniProtKB-EC"/>
</dbReference>
<evidence type="ECO:0000256" key="17">
    <source>
        <dbReference type="PIRSR" id="PIRSR006337-3"/>
    </source>
</evidence>
<evidence type="ECO:0000256" key="11">
    <source>
        <dbReference type="ARBA" id="ARBA00033284"/>
    </source>
</evidence>
<dbReference type="CDD" id="cd02853">
    <property type="entry name" value="E_set_MTHase_like_N"/>
    <property type="match status" value="1"/>
</dbReference>
<evidence type="ECO:0000256" key="13">
    <source>
        <dbReference type="NCBIfam" id="TIGR02402"/>
    </source>
</evidence>
<comment type="pathway">
    <text evidence="2 14">Glycan biosynthesis; trehalose biosynthesis.</text>
</comment>